<dbReference type="PANTHER" id="PTHR12236:SF75">
    <property type="entry name" value="CUTICULAR PROTEIN 62BB, ISOFORM A"/>
    <property type="match status" value="1"/>
</dbReference>
<gene>
    <name evidence="4" type="ORF">ACAOBT_LOCUS25806</name>
</gene>
<dbReference type="InterPro" id="IPR051217">
    <property type="entry name" value="Insect_Cuticle_Struc_Prot"/>
</dbReference>
<dbReference type="InterPro" id="IPR000618">
    <property type="entry name" value="Insect_cuticle"/>
</dbReference>
<feature type="compositionally biased region" description="Basic and acidic residues" evidence="3">
    <location>
        <begin position="209"/>
        <end position="229"/>
    </location>
</feature>
<organism evidence="4 5">
    <name type="scientific">Acanthoscelides obtectus</name>
    <name type="common">Bean weevil</name>
    <name type="synonym">Bruchus obtectus</name>
    <dbReference type="NCBI Taxonomy" id="200917"/>
    <lineage>
        <taxon>Eukaryota</taxon>
        <taxon>Metazoa</taxon>
        <taxon>Ecdysozoa</taxon>
        <taxon>Arthropoda</taxon>
        <taxon>Hexapoda</taxon>
        <taxon>Insecta</taxon>
        <taxon>Pterygota</taxon>
        <taxon>Neoptera</taxon>
        <taxon>Endopterygota</taxon>
        <taxon>Coleoptera</taxon>
        <taxon>Polyphaga</taxon>
        <taxon>Cucujiformia</taxon>
        <taxon>Chrysomeloidea</taxon>
        <taxon>Chrysomelidae</taxon>
        <taxon>Bruchinae</taxon>
        <taxon>Bruchini</taxon>
        <taxon>Acanthoscelides</taxon>
    </lineage>
</organism>
<sequence length="266" mass="29646">MGPKRGRFLMRQPRIKRESDPSQEPPDGSEPMASTSQYLTVPPIRIERQCSDPTPSISPSPENLLHVQEHVLVKQHSHPLLPTKSPECGNLRSSHCPMVREGPALSCNFCWNTVDNHGRILRRKTKYHCPECQTNLCIVPCFQVILLSALLATAVRCTGTGHGVGYSSHVSHPVVHHVPAVATHHVPVVHTHVEPYDPHPHYNYAYTVNDHHTGDSHSQHESRSGDVVHGEYSLTDPDGHRRTVHYTADPHNGFNAVVHRTAPHHG</sequence>
<keyword evidence="1 2" id="KW-0193">Cuticle</keyword>
<dbReference type="GO" id="GO:0031012">
    <property type="term" value="C:extracellular matrix"/>
    <property type="evidence" value="ECO:0007669"/>
    <property type="project" value="TreeGrafter"/>
</dbReference>
<keyword evidence="5" id="KW-1185">Reference proteome</keyword>
<dbReference type="OrthoDB" id="1925334at2759"/>
<dbReference type="AlphaFoldDB" id="A0A9P0LXD1"/>
<comment type="caution">
    <text evidence="4">The sequence shown here is derived from an EMBL/GenBank/DDBJ whole genome shotgun (WGS) entry which is preliminary data.</text>
</comment>
<evidence type="ECO:0000256" key="1">
    <source>
        <dbReference type="ARBA" id="ARBA00022460"/>
    </source>
</evidence>
<dbReference type="GO" id="GO:0042302">
    <property type="term" value="F:structural constituent of cuticle"/>
    <property type="evidence" value="ECO:0007669"/>
    <property type="project" value="UniProtKB-UniRule"/>
</dbReference>
<feature type="region of interest" description="Disordered" evidence="3">
    <location>
        <begin position="1"/>
        <end position="38"/>
    </location>
</feature>
<dbReference type="GO" id="GO:0005615">
    <property type="term" value="C:extracellular space"/>
    <property type="evidence" value="ECO:0007669"/>
    <property type="project" value="TreeGrafter"/>
</dbReference>
<reference evidence="4" key="1">
    <citation type="submission" date="2022-03" db="EMBL/GenBank/DDBJ databases">
        <authorList>
            <person name="Sayadi A."/>
        </authorList>
    </citation>
    <scope>NUCLEOTIDE SEQUENCE</scope>
</reference>
<dbReference type="Proteomes" id="UP001152888">
    <property type="component" value="Unassembled WGS sequence"/>
</dbReference>
<dbReference type="PRINTS" id="PR00947">
    <property type="entry name" value="CUTICLE"/>
</dbReference>
<dbReference type="PROSITE" id="PS00233">
    <property type="entry name" value="CHIT_BIND_RR_1"/>
    <property type="match status" value="1"/>
</dbReference>
<evidence type="ECO:0000256" key="2">
    <source>
        <dbReference type="PROSITE-ProRule" id="PRU00497"/>
    </source>
</evidence>
<feature type="region of interest" description="Disordered" evidence="3">
    <location>
        <begin position="209"/>
        <end position="230"/>
    </location>
</feature>
<evidence type="ECO:0000256" key="3">
    <source>
        <dbReference type="SAM" id="MobiDB-lite"/>
    </source>
</evidence>
<evidence type="ECO:0000313" key="5">
    <source>
        <dbReference type="Proteomes" id="UP001152888"/>
    </source>
</evidence>
<proteinExistence type="predicted"/>
<dbReference type="InterPro" id="IPR031311">
    <property type="entry name" value="CHIT_BIND_RR_consensus"/>
</dbReference>
<evidence type="ECO:0000313" key="4">
    <source>
        <dbReference type="EMBL" id="CAH2000808.1"/>
    </source>
</evidence>
<name>A0A9P0LXD1_ACAOB</name>
<dbReference type="EMBL" id="CAKOFQ010007422">
    <property type="protein sequence ID" value="CAH2000808.1"/>
    <property type="molecule type" value="Genomic_DNA"/>
</dbReference>
<accession>A0A9P0LXD1</accession>
<dbReference type="PANTHER" id="PTHR12236">
    <property type="entry name" value="STRUCTURAL CONTITUENT OF CUTICLE"/>
    <property type="match status" value="1"/>
</dbReference>
<protein>
    <submittedName>
        <fullName evidence="4">Uncharacterized protein</fullName>
    </submittedName>
</protein>
<dbReference type="PROSITE" id="PS51155">
    <property type="entry name" value="CHIT_BIND_RR_2"/>
    <property type="match status" value="1"/>
</dbReference>
<dbReference type="Pfam" id="PF00379">
    <property type="entry name" value="Chitin_bind_4"/>
    <property type="match status" value="1"/>
</dbReference>